<keyword evidence="9" id="KW-1185">Reference proteome</keyword>
<evidence type="ECO:0000256" key="6">
    <source>
        <dbReference type="SAM" id="MobiDB-lite"/>
    </source>
</evidence>
<keyword evidence="4" id="KW-0238">DNA-binding</keyword>
<dbReference type="InterPro" id="IPR002078">
    <property type="entry name" value="Sigma_54_int"/>
</dbReference>
<dbReference type="PROSITE" id="PS50045">
    <property type="entry name" value="SIGMA54_INTERACT_4"/>
    <property type="match status" value="1"/>
</dbReference>
<dbReference type="FunFam" id="3.40.50.300:FF:000006">
    <property type="entry name" value="DNA-binding transcriptional regulator NtrC"/>
    <property type="match status" value="1"/>
</dbReference>
<dbReference type="SUPFAM" id="SSF46689">
    <property type="entry name" value="Homeodomain-like"/>
    <property type="match status" value="1"/>
</dbReference>
<protein>
    <submittedName>
        <fullName evidence="8">Sigma-54-dependent transcriptional regulator</fullName>
    </submittedName>
</protein>
<dbReference type="KEGG" id="lto:RGQ30_24840"/>
<dbReference type="InterPro" id="IPR027417">
    <property type="entry name" value="P-loop_NTPase"/>
</dbReference>
<reference evidence="8 9" key="1">
    <citation type="submission" date="2023-10" db="EMBL/GenBank/DDBJ databases">
        <title>Complete Genome Sequence of Limnobacter thiooxidans CS-K2T, Isolated from freshwater lake sediments in Bavaria, Germany.</title>
        <authorList>
            <person name="Naruki M."/>
            <person name="Watanabe A."/>
            <person name="Warashina T."/>
            <person name="Morita T."/>
            <person name="Arakawa K."/>
        </authorList>
    </citation>
    <scope>NUCLEOTIDE SEQUENCE [LARGE SCALE GENOMIC DNA]</scope>
    <source>
        <strain evidence="8 9">CS-K2</strain>
    </source>
</reference>
<evidence type="ECO:0000256" key="5">
    <source>
        <dbReference type="ARBA" id="ARBA00023163"/>
    </source>
</evidence>
<evidence type="ECO:0000313" key="9">
    <source>
        <dbReference type="Proteomes" id="UP001329151"/>
    </source>
</evidence>
<keyword evidence="2" id="KW-0067">ATP-binding</keyword>
<evidence type="ECO:0000313" key="8">
    <source>
        <dbReference type="EMBL" id="BET26983.1"/>
    </source>
</evidence>
<feature type="region of interest" description="Disordered" evidence="6">
    <location>
        <begin position="276"/>
        <end position="302"/>
    </location>
</feature>
<dbReference type="AlphaFoldDB" id="A0AA86MBS5"/>
<dbReference type="InterPro" id="IPR003593">
    <property type="entry name" value="AAA+_ATPase"/>
</dbReference>
<sequence length="382" mass="42779">MEKGPHQLIAFKDPQAMSLLIRATAFVFSDPESQRLLQLIERVAPSDATALIIGETGTGKELVARHLHALSERSQGPFIAVNCGAFSETLVESELFGFERGAFTGAQTARAGWFEAADGGTLFLDEIGDLPLAMQVKLLRVLQEREVVRIGSRKPTPVDFRLIAATNVNLEEAVRVGRFRQDLLYRLQVVNLPVKPLRQRKGDILPLAQHFVKQYAGRIHIDGATLGPLAEKALLNYPWPGNIRELENVIHRALLVSHNGWINAVDLQLPDWRASDNPTTTSYEPLPPVASQPQPSHKPQSDHYAGYRFEIQQLLQAHHELDFEHMVEILVTEAYQHCDENQVHTARILGITRNVLRTHLKRSGLLGERQDECSDTEDLSLC</sequence>
<dbReference type="InterPro" id="IPR009057">
    <property type="entry name" value="Homeodomain-like_sf"/>
</dbReference>
<dbReference type="GO" id="GO:0006355">
    <property type="term" value="P:regulation of DNA-templated transcription"/>
    <property type="evidence" value="ECO:0007669"/>
    <property type="project" value="InterPro"/>
</dbReference>
<proteinExistence type="predicted"/>
<dbReference type="InterPro" id="IPR025944">
    <property type="entry name" value="Sigma_54_int_dom_CS"/>
</dbReference>
<evidence type="ECO:0000259" key="7">
    <source>
        <dbReference type="PROSITE" id="PS50045"/>
    </source>
</evidence>
<dbReference type="Proteomes" id="UP001329151">
    <property type="component" value="Chromosome"/>
</dbReference>
<dbReference type="SUPFAM" id="SSF52540">
    <property type="entry name" value="P-loop containing nucleoside triphosphate hydrolases"/>
    <property type="match status" value="1"/>
</dbReference>
<evidence type="ECO:0000256" key="2">
    <source>
        <dbReference type="ARBA" id="ARBA00022840"/>
    </source>
</evidence>
<organism evidence="8 9">
    <name type="scientific">Limnobacter thiooxidans</name>
    <dbReference type="NCBI Taxonomy" id="131080"/>
    <lineage>
        <taxon>Bacteria</taxon>
        <taxon>Pseudomonadati</taxon>
        <taxon>Pseudomonadota</taxon>
        <taxon>Betaproteobacteria</taxon>
        <taxon>Burkholderiales</taxon>
        <taxon>Burkholderiaceae</taxon>
        <taxon>Limnobacter</taxon>
    </lineage>
</organism>
<name>A0AA86MBS5_9BURK</name>
<dbReference type="GO" id="GO:0003677">
    <property type="term" value="F:DNA binding"/>
    <property type="evidence" value="ECO:0007669"/>
    <property type="project" value="UniProtKB-KW"/>
</dbReference>
<dbReference type="InterPro" id="IPR025943">
    <property type="entry name" value="Sigma_54_int_dom_ATP-bd_2"/>
</dbReference>
<accession>A0AA86MBS5</accession>
<dbReference type="SMART" id="SM00382">
    <property type="entry name" value="AAA"/>
    <property type="match status" value="1"/>
</dbReference>
<dbReference type="EMBL" id="AP028947">
    <property type="protein sequence ID" value="BET26983.1"/>
    <property type="molecule type" value="Genomic_DNA"/>
</dbReference>
<dbReference type="InterPro" id="IPR058031">
    <property type="entry name" value="AAA_lid_NorR"/>
</dbReference>
<dbReference type="Pfam" id="PF00158">
    <property type="entry name" value="Sigma54_activat"/>
    <property type="match status" value="1"/>
</dbReference>
<dbReference type="Pfam" id="PF25601">
    <property type="entry name" value="AAA_lid_14"/>
    <property type="match status" value="1"/>
</dbReference>
<dbReference type="GO" id="GO:0005524">
    <property type="term" value="F:ATP binding"/>
    <property type="evidence" value="ECO:0007669"/>
    <property type="project" value="UniProtKB-KW"/>
</dbReference>
<dbReference type="Gene3D" id="1.10.8.60">
    <property type="match status" value="1"/>
</dbReference>
<dbReference type="PROSITE" id="PS00676">
    <property type="entry name" value="SIGMA54_INTERACT_2"/>
    <property type="match status" value="1"/>
</dbReference>
<keyword evidence="1" id="KW-0547">Nucleotide-binding</keyword>
<feature type="domain" description="Sigma-54 factor interaction" evidence="7">
    <location>
        <begin position="26"/>
        <end position="255"/>
    </location>
</feature>
<dbReference type="CDD" id="cd00009">
    <property type="entry name" value="AAA"/>
    <property type="match status" value="1"/>
</dbReference>
<gene>
    <name evidence="8" type="ORF">RGQ30_24840</name>
</gene>
<evidence type="ECO:0000256" key="4">
    <source>
        <dbReference type="ARBA" id="ARBA00023125"/>
    </source>
</evidence>
<evidence type="ECO:0000256" key="3">
    <source>
        <dbReference type="ARBA" id="ARBA00023015"/>
    </source>
</evidence>
<dbReference type="PANTHER" id="PTHR32071:SF21">
    <property type="entry name" value="TRANSCRIPTIONAL REGULATORY PROTEIN FLGR"/>
    <property type="match status" value="1"/>
</dbReference>
<dbReference type="Gene3D" id="3.40.50.300">
    <property type="entry name" value="P-loop containing nucleotide triphosphate hydrolases"/>
    <property type="match status" value="1"/>
</dbReference>
<keyword evidence="5" id="KW-0804">Transcription</keyword>
<dbReference type="PROSITE" id="PS00688">
    <property type="entry name" value="SIGMA54_INTERACT_3"/>
    <property type="match status" value="1"/>
</dbReference>
<dbReference type="PANTHER" id="PTHR32071">
    <property type="entry name" value="TRANSCRIPTIONAL REGULATORY PROTEIN"/>
    <property type="match status" value="1"/>
</dbReference>
<evidence type="ECO:0000256" key="1">
    <source>
        <dbReference type="ARBA" id="ARBA00022741"/>
    </source>
</evidence>
<keyword evidence="3" id="KW-0805">Transcription regulation</keyword>
<dbReference type="Gene3D" id="1.10.10.60">
    <property type="entry name" value="Homeodomain-like"/>
    <property type="match status" value="1"/>
</dbReference>